<feature type="compositionally biased region" description="Basic residues" evidence="1">
    <location>
        <begin position="123"/>
        <end position="134"/>
    </location>
</feature>
<protein>
    <submittedName>
        <fullName evidence="2">Uncharacterized protein</fullName>
    </submittedName>
</protein>
<evidence type="ECO:0000256" key="1">
    <source>
        <dbReference type="SAM" id="MobiDB-lite"/>
    </source>
</evidence>
<dbReference type="Proteomes" id="UP000326396">
    <property type="component" value="Linkage Group LG5"/>
</dbReference>
<gene>
    <name evidence="2" type="ORF">E3N88_31265</name>
</gene>
<organism evidence="2 3">
    <name type="scientific">Mikania micrantha</name>
    <name type="common">bitter vine</name>
    <dbReference type="NCBI Taxonomy" id="192012"/>
    <lineage>
        <taxon>Eukaryota</taxon>
        <taxon>Viridiplantae</taxon>
        <taxon>Streptophyta</taxon>
        <taxon>Embryophyta</taxon>
        <taxon>Tracheophyta</taxon>
        <taxon>Spermatophyta</taxon>
        <taxon>Magnoliopsida</taxon>
        <taxon>eudicotyledons</taxon>
        <taxon>Gunneridae</taxon>
        <taxon>Pentapetalae</taxon>
        <taxon>asterids</taxon>
        <taxon>campanulids</taxon>
        <taxon>Asterales</taxon>
        <taxon>Asteraceae</taxon>
        <taxon>Asteroideae</taxon>
        <taxon>Heliantheae alliance</taxon>
        <taxon>Eupatorieae</taxon>
        <taxon>Mikania</taxon>
    </lineage>
</organism>
<reference evidence="2 3" key="1">
    <citation type="submission" date="2019-05" db="EMBL/GenBank/DDBJ databases">
        <title>Mikania micrantha, genome provides insights into the molecular mechanism of rapid growth.</title>
        <authorList>
            <person name="Liu B."/>
        </authorList>
    </citation>
    <scope>NUCLEOTIDE SEQUENCE [LARGE SCALE GENOMIC DNA]</scope>
    <source>
        <strain evidence="2">NLD-2019</strain>
        <tissue evidence="2">Leaf</tissue>
    </source>
</reference>
<evidence type="ECO:0000313" key="3">
    <source>
        <dbReference type="Proteomes" id="UP000326396"/>
    </source>
</evidence>
<dbReference type="OrthoDB" id="1569414at2759"/>
<dbReference type="EMBL" id="SZYD01000015">
    <property type="protein sequence ID" value="KAD3642041.1"/>
    <property type="molecule type" value="Genomic_DNA"/>
</dbReference>
<name>A0A5N6MNX3_9ASTR</name>
<sequence length="134" mass="15391">MSFPCWATINGGQRTSLLSNFVTILHLKERWLKQQQEPSKRNPNGKDITDVTPWVIADHLRLPPSFNNQLTLIRLLVQPLLTICNRFRETRFILRQRNKNPRLRRRLDLGAAPAQAPAPATNHCHRRLGRGGGD</sequence>
<evidence type="ECO:0000313" key="2">
    <source>
        <dbReference type="EMBL" id="KAD3642041.1"/>
    </source>
</evidence>
<proteinExistence type="predicted"/>
<dbReference type="AlphaFoldDB" id="A0A5N6MNX3"/>
<keyword evidence="3" id="KW-1185">Reference proteome</keyword>
<feature type="compositionally biased region" description="Low complexity" evidence="1">
    <location>
        <begin position="111"/>
        <end position="120"/>
    </location>
</feature>
<feature type="region of interest" description="Disordered" evidence="1">
    <location>
        <begin position="111"/>
        <end position="134"/>
    </location>
</feature>
<comment type="caution">
    <text evidence="2">The sequence shown here is derived from an EMBL/GenBank/DDBJ whole genome shotgun (WGS) entry which is preliminary data.</text>
</comment>
<accession>A0A5N6MNX3</accession>